<reference evidence="1" key="1">
    <citation type="submission" date="2018-06" db="EMBL/GenBank/DDBJ databases">
        <authorList>
            <person name="Ashton P.M."/>
            <person name="Dallman T."/>
            <person name="Nair S."/>
            <person name="De Pinna E."/>
            <person name="Peters T."/>
            <person name="Grant K."/>
        </authorList>
    </citation>
    <scope>NUCLEOTIDE SEQUENCE [LARGE SCALE GENOMIC DNA]</scope>
    <source>
        <strain evidence="1">449454</strain>
    </source>
</reference>
<accession>A0A5U8JGB3</accession>
<sequence length="59" mass="6594">MMPQNTLRALGIQRRAVAYPEDIYTIVAGKVCETSLSDGHDNGCTYYRGDSIIVLRQTM</sequence>
<dbReference type="AlphaFoldDB" id="A0A5U8JGB3"/>
<dbReference type="EMBL" id="AAGTPA010000052">
    <property type="protein sequence ID" value="EBR8436346.1"/>
    <property type="molecule type" value="Genomic_DNA"/>
</dbReference>
<evidence type="ECO:0000313" key="1">
    <source>
        <dbReference type="EMBL" id="EBR8436346.1"/>
    </source>
</evidence>
<organism evidence="1">
    <name type="scientific">Salmonella enterica subsp. enterica serovar Panama</name>
    <dbReference type="NCBI Taxonomy" id="29472"/>
    <lineage>
        <taxon>Bacteria</taxon>
        <taxon>Pseudomonadati</taxon>
        <taxon>Pseudomonadota</taxon>
        <taxon>Gammaproteobacteria</taxon>
        <taxon>Enterobacterales</taxon>
        <taxon>Enterobacteriaceae</taxon>
        <taxon>Salmonella</taxon>
    </lineage>
</organism>
<proteinExistence type="predicted"/>
<name>A0A5U8JGB3_SALET</name>
<dbReference type="Proteomes" id="UP000839597">
    <property type="component" value="Unassembled WGS sequence"/>
</dbReference>
<protein>
    <submittedName>
        <fullName evidence="1">Uncharacterized protein</fullName>
    </submittedName>
</protein>
<comment type="caution">
    <text evidence="1">The sequence shown here is derived from an EMBL/GenBank/DDBJ whole genome shotgun (WGS) entry which is preliminary data.</text>
</comment>
<gene>
    <name evidence="1" type="ORF">DOI44_25835</name>
</gene>